<feature type="compositionally biased region" description="Basic and acidic residues" evidence="1">
    <location>
        <begin position="27"/>
        <end position="63"/>
    </location>
</feature>
<dbReference type="Proteomes" id="UP001642484">
    <property type="component" value="Unassembled WGS sequence"/>
</dbReference>
<feature type="non-terminal residue" evidence="2">
    <location>
        <position position="240"/>
    </location>
</feature>
<evidence type="ECO:0000313" key="2">
    <source>
        <dbReference type="EMBL" id="CAK9064364.1"/>
    </source>
</evidence>
<evidence type="ECO:0000313" key="3">
    <source>
        <dbReference type="Proteomes" id="UP001642484"/>
    </source>
</evidence>
<organism evidence="2 3">
    <name type="scientific">Durusdinium trenchii</name>
    <dbReference type="NCBI Taxonomy" id="1381693"/>
    <lineage>
        <taxon>Eukaryota</taxon>
        <taxon>Sar</taxon>
        <taxon>Alveolata</taxon>
        <taxon>Dinophyceae</taxon>
        <taxon>Suessiales</taxon>
        <taxon>Symbiodiniaceae</taxon>
        <taxon>Durusdinium</taxon>
    </lineage>
</organism>
<accession>A0ABP0NLD3</accession>
<evidence type="ECO:0000256" key="1">
    <source>
        <dbReference type="SAM" id="MobiDB-lite"/>
    </source>
</evidence>
<proteinExistence type="predicted"/>
<name>A0ABP0NLD3_9DINO</name>
<sequence length="240" mass="26536">MKEVECWDAHVKALHKAKKDETTAIRKAEEKAEKAKKLAEQKAAEKQQRELEKQRKKNAEEAAKAAAQAGEEVPSPLGLGQQKKRRRTGGQSELTEDDPTILREMSTFSAGSMVFADNLQDFGRRVCLYPDVPCGVRLKKGPLAKALEADPSIDSKTLQQLKKNISADATDFYDKARQQFKDPSGKDRVSASLPGPAASLGLDNFLSHTVEEVMMSHQMQALNHGILDRQYVTTVMLDSA</sequence>
<protein>
    <submittedName>
        <fullName evidence="2">Uncharacterized protein</fullName>
    </submittedName>
</protein>
<comment type="caution">
    <text evidence="2">The sequence shown here is derived from an EMBL/GenBank/DDBJ whole genome shotgun (WGS) entry which is preliminary data.</text>
</comment>
<gene>
    <name evidence="2" type="ORF">CCMP2556_LOCUS31622</name>
</gene>
<dbReference type="EMBL" id="CAXAMN010021905">
    <property type="protein sequence ID" value="CAK9064364.1"/>
    <property type="molecule type" value="Genomic_DNA"/>
</dbReference>
<reference evidence="2 3" key="1">
    <citation type="submission" date="2024-02" db="EMBL/GenBank/DDBJ databases">
        <authorList>
            <person name="Chen Y."/>
            <person name="Shah S."/>
            <person name="Dougan E. K."/>
            <person name="Thang M."/>
            <person name="Chan C."/>
        </authorList>
    </citation>
    <scope>NUCLEOTIDE SEQUENCE [LARGE SCALE GENOMIC DNA]</scope>
</reference>
<keyword evidence="3" id="KW-1185">Reference proteome</keyword>
<feature type="region of interest" description="Disordered" evidence="1">
    <location>
        <begin position="27"/>
        <end position="102"/>
    </location>
</feature>